<proteinExistence type="inferred from homology"/>
<dbReference type="GO" id="GO:0004065">
    <property type="term" value="F:arylsulfatase activity"/>
    <property type="evidence" value="ECO:0007669"/>
    <property type="project" value="UniProtKB-EC"/>
</dbReference>
<keyword evidence="3 5" id="KW-0378">Hydrolase</keyword>
<dbReference type="RefSeq" id="WP_077540262.1">
    <property type="nucleotide sequence ID" value="NZ_CP019633.1"/>
</dbReference>
<reference evidence="6" key="1">
    <citation type="submission" date="2017-02" db="EMBL/GenBank/DDBJ databases">
        <title>Comparative genomics and description of representatives of a novel lineage of planctomycetes thriving in anoxic sediments.</title>
        <authorList>
            <person name="Spring S."/>
            <person name="Bunk B."/>
            <person name="Sproer C."/>
            <person name="Klenk H.-P."/>
        </authorList>
    </citation>
    <scope>NUCLEOTIDE SEQUENCE [LARGE SCALE GENOMIC DNA]</scope>
    <source>
        <strain evidence="6">L21-RPul-D3</strain>
    </source>
</reference>
<dbReference type="InterPro" id="IPR000917">
    <property type="entry name" value="Sulfatase_N"/>
</dbReference>
<dbReference type="EMBL" id="CP019633">
    <property type="protein sequence ID" value="AQQ09687.1"/>
    <property type="molecule type" value="Genomic_DNA"/>
</dbReference>
<feature type="domain" description="Sulfatase N-terminal" evidence="4">
    <location>
        <begin position="53"/>
        <end position="404"/>
    </location>
</feature>
<dbReference type="GO" id="GO:0005737">
    <property type="term" value="C:cytoplasm"/>
    <property type="evidence" value="ECO:0007669"/>
    <property type="project" value="TreeGrafter"/>
</dbReference>
<evidence type="ECO:0000259" key="4">
    <source>
        <dbReference type="Pfam" id="PF00884"/>
    </source>
</evidence>
<protein>
    <submittedName>
        <fullName evidence="5">Arylsulfatase</fullName>
        <ecNumber evidence="5">3.1.6.1</ecNumber>
    </submittedName>
</protein>
<evidence type="ECO:0000256" key="3">
    <source>
        <dbReference type="ARBA" id="ARBA00022801"/>
    </source>
</evidence>
<dbReference type="PANTHER" id="PTHR45953">
    <property type="entry name" value="IDURONATE 2-SULFATASE"/>
    <property type="match status" value="1"/>
</dbReference>
<dbReference type="AlphaFoldDB" id="A0A1Q2HQG1"/>
<evidence type="ECO:0000256" key="1">
    <source>
        <dbReference type="ARBA" id="ARBA00008779"/>
    </source>
</evidence>
<dbReference type="Pfam" id="PF00884">
    <property type="entry name" value="Sulfatase"/>
    <property type="match status" value="1"/>
</dbReference>
<dbReference type="STRING" id="1940790.L21SP3_01497"/>
<evidence type="ECO:0000313" key="5">
    <source>
        <dbReference type="EMBL" id="AQQ09687.1"/>
    </source>
</evidence>
<dbReference type="PROSITE" id="PS00523">
    <property type="entry name" value="SULFATASE_1"/>
    <property type="match status" value="1"/>
</dbReference>
<name>A0A1Q2HQG1_9BACT</name>
<dbReference type="EC" id="3.1.6.1" evidence="5"/>
<accession>A0A1Q2HQG1</accession>
<evidence type="ECO:0000313" key="6">
    <source>
        <dbReference type="Proteomes" id="UP000188273"/>
    </source>
</evidence>
<dbReference type="Gene3D" id="3.40.720.10">
    <property type="entry name" value="Alkaline Phosphatase, subunit A"/>
    <property type="match status" value="1"/>
</dbReference>
<dbReference type="OrthoDB" id="9762324at2"/>
<keyword evidence="6" id="KW-1185">Reference proteome</keyword>
<dbReference type="SUPFAM" id="SSF53649">
    <property type="entry name" value="Alkaline phosphatase-like"/>
    <property type="match status" value="1"/>
</dbReference>
<dbReference type="KEGG" id="pbu:L21SP3_01497"/>
<dbReference type="GO" id="GO:0046872">
    <property type="term" value="F:metal ion binding"/>
    <property type="evidence" value="ECO:0007669"/>
    <property type="project" value="UniProtKB-KW"/>
</dbReference>
<dbReference type="PANTHER" id="PTHR45953:SF1">
    <property type="entry name" value="IDURONATE 2-SULFATASE"/>
    <property type="match status" value="1"/>
</dbReference>
<sequence length="545" mass="61976">MKQSNKKSDVNFDRRSFLYAAAGTAVFGSLKSKASSDFSGINIQSTLSPDEKPNIIIMMTDQQRFDALGCMGNKAVHTPNIDRLAKEGTLFERCYVSNPICTPSRASMLTGKTVPGHGLYRLYDNLPEDEVMFPEYLRRAGYKTAMFGKMHTSGRLKESKERHPHDGFEIYKWCIEPYIHQDSPLNGYTKWLRKKDPAFAEKLRKQGRDISRIPRELHMTKWAADNTIDLINDYKEGQPFFGIMSVFDPHNPYEGYPPEMAKLIDEDKIEDPMLKKSSDEPDPIAYERNKSQLGSIDNFSLEELREMKKNYLATIAFFDEQVGRVLDAIDDKGIAENTMVVVTSDGGDMLGDHRLLAKGAFLYEQSIRVPLIMRWPKKMPSGKRVGDLTQLQDLACTSLSAAGIMNDKLQSTMPESGNLTALANGKAERWRDFAVSTFRNTGIMVDGQYPDPPIHVTMIRETRYKLIAYLNPRGSEEPFDGQIFDMHKDPHELNNLWDSPEHLEIKLRLMSRLAGWETRQELMLGSPIGGDVPGEKERLDNRLKK</sequence>
<keyword evidence="2" id="KW-0479">Metal-binding</keyword>
<evidence type="ECO:0000256" key="2">
    <source>
        <dbReference type="ARBA" id="ARBA00022723"/>
    </source>
</evidence>
<organism evidence="5 6">
    <name type="scientific">Sedimentisphaera cyanobacteriorum</name>
    <dbReference type="NCBI Taxonomy" id="1940790"/>
    <lineage>
        <taxon>Bacteria</taxon>
        <taxon>Pseudomonadati</taxon>
        <taxon>Planctomycetota</taxon>
        <taxon>Phycisphaerae</taxon>
        <taxon>Sedimentisphaerales</taxon>
        <taxon>Sedimentisphaeraceae</taxon>
        <taxon>Sedimentisphaera</taxon>
    </lineage>
</organism>
<dbReference type="InterPro" id="IPR024607">
    <property type="entry name" value="Sulfatase_CS"/>
</dbReference>
<dbReference type="Proteomes" id="UP000188273">
    <property type="component" value="Chromosome"/>
</dbReference>
<dbReference type="InterPro" id="IPR017850">
    <property type="entry name" value="Alkaline_phosphatase_core_sf"/>
</dbReference>
<gene>
    <name evidence="5" type="ORF">L21SP3_01497</name>
</gene>
<comment type="similarity">
    <text evidence="1">Belongs to the sulfatase family.</text>
</comment>